<dbReference type="PROSITE" id="PS50234">
    <property type="entry name" value="VWFA"/>
    <property type="match status" value="1"/>
</dbReference>
<keyword evidence="1" id="KW-0472">Membrane</keyword>
<dbReference type="STRING" id="1120990.SAMN03080614_1001129"/>
<dbReference type="InterPro" id="IPR029062">
    <property type="entry name" value="Class_I_gatase-like"/>
</dbReference>
<dbReference type="InterPro" id="IPR036465">
    <property type="entry name" value="vWFA_dom_sf"/>
</dbReference>
<dbReference type="Gene3D" id="3.40.50.410">
    <property type="entry name" value="von Willebrand factor, type A domain"/>
    <property type="match status" value="2"/>
</dbReference>
<organism evidence="3 4">
    <name type="scientific">Anaerobranca gottschalkii DSM 13577</name>
    <dbReference type="NCBI Taxonomy" id="1120990"/>
    <lineage>
        <taxon>Bacteria</taxon>
        <taxon>Bacillati</taxon>
        <taxon>Bacillota</taxon>
        <taxon>Clostridia</taxon>
        <taxon>Eubacteriales</taxon>
        <taxon>Proteinivoracaceae</taxon>
        <taxon>Anaerobranca</taxon>
    </lineage>
</organism>
<feature type="domain" description="VWFA" evidence="2">
    <location>
        <begin position="405"/>
        <end position="568"/>
    </location>
</feature>
<name>A0A1H9Y3D9_9FIRM</name>
<evidence type="ECO:0000259" key="2">
    <source>
        <dbReference type="PROSITE" id="PS50234"/>
    </source>
</evidence>
<accession>A0A1H9Y3D9</accession>
<evidence type="ECO:0000313" key="4">
    <source>
        <dbReference type="Proteomes" id="UP000243819"/>
    </source>
</evidence>
<evidence type="ECO:0000256" key="1">
    <source>
        <dbReference type="SAM" id="Phobius"/>
    </source>
</evidence>
<dbReference type="PANTHER" id="PTHR37947">
    <property type="entry name" value="BLL2462 PROTEIN"/>
    <property type="match status" value="1"/>
</dbReference>
<dbReference type="SMART" id="SM00327">
    <property type="entry name" value="VWA"/>
    <property type="match status" value="1"/>
</dbReference>
<dbReference type="RefSeq" id="WP_091347864.1">
    <property type="nucleotide sequence ID" value="NZ_FOIF01000001.1"/>
</dbReference>
<keyword evidence="1" id="KW-1133">Transmembrane helix</keyword>
<feature type="transmembrane region" description="Helical" evidence="1">
    <location>
        <begin position="6"/>
        <end position="26"/>
    </location>
</feature>
<dbReference type="InterPro" id="IPR002035">
    <property type="entry name" value="VWF_A"/>
</dbReference>
<gene>
    <name evidence="3" type="ORF">SAMN03080614_1001129</name>
</gene>
<feature type="transmembrane region" description="Helical" evidence="1">
    <location>
        <begin position="812"/>
        <end position="830"/>
    </location>
</feature>
<dbReference type="CDD" id="cd00198">
    <property type="entry name" value="vWFA"/>
    <property type="match status" value="1"/>
</dbReference>
<dbReference type="SUPFAM" id="SSF53300">
    <property type="entry name" value="vWA-like"/>
    <property type="match status" value="2"/>
</dbReference>
<keyword evidence="1" id="KW-0812">Transmembrane</keyword>
<dbReference type="SUPFAM" id="SSF52317">
    <property type="entry name" value="Class I glutamine amidotransferase-like"/>
    <property type="match status" value="1"/>
</dbReference>
<protein>
    <submittedName>
        <fullName evidence="3">von Willebrand factor type A domain-containing protein</fullName>
    </submittedName>
</protein>
<dbReference type="OrthoDB" id="9781333at2"/>
<feature type="transmembrane region" description="Helical" evidence="1">
    <location>
        <begin position="38"/>
        <end position="59"/>
    </location>
</feature>
<dbReference type="Proteomes" id="UP000243819">
    <property type="component" value="Unassembled WGS sequence"/>
</dbReference>
<dbReference type="EMBL" id="FOIF01000001">
    <property type="protein sequence ID" value="SES63245.1"/>
    <property type="molecule type" value="Genomic_DNA"/>
</dbReference>
<sequence>MFFSFSKPYYLFLLLPIVIYIWWFYIKNIRSSYLTKGIYIIRTLTAIFLILSLAGPSIVKTIDGQWVVYLADLSYSTVHGENFKEWIEESSKFMGKKDKMAVLAFGSDTQLLRSFSRQTPINWNVGVNKEFTDIERALKVAAGLLPGDVNGRIVLISDGYENIGDSLAFAKMLRGNNIPVDVYPLHLKIGNEVAIKAVNLPANTYQGQRVLLEVEIESTSNTEGELTIFWENRVIYKETVKIPKGSQTLVFPVEITGSGFQRVKAVIQSKDDKILENNRSEGLTLVDAPPKVLVVEGRKDIGFPLYHLFKENGVDVTLIQGEDFPKNLEGLLDYKGIFFVDVPKYILGETSLNNLKTFVEVIGGGFVAIGGKNSFGMGYYGDSPLEEILPVTMEVESQQELPGIELVLVIDRSGSMDGEKLNMAKNAGISALDILGEKDKLGLITFDHSFYVDFPLTEVTEKDRLKRIIQNITIGGGTSIYPALEKAVTLFTKETGNKHIILLSDGVEGPQNYEELLARIRREGITLTTIALGNDADLQLMEYLAVNGGGRFYDVRNVVDLPGVFSRETLLVAGNYIIEEEFTPKLVSPAYNPFKGGAPLLGGYIATTLKPGAEEILTTHRDHPLYARFHYGLGKTVAFTSDSYGMWTQNLLSSPDFPTLWLDTLNWVVAGENYGDLGVNVQLKGSGAEVVVRVMNPLEEGETLTMTLVKEGGEKEQVELIPLSSREYRGIIENLSQGIYFLNTLRKKGETTTGLNINGFTLPYSAEYSIDNLQDTGYVLRKIAEVTGGRVLKRPYEVFNAPYQKKKGLRDLTLPFLVLSLLLFLIDVGLRRIKPNIKFPKREKNLAIVDENVNVQENTFNKLLKVKKRK</sequence>
<reference evidence="4" key="1">
    <citation type="submission" date="2016-10" db="EMBL/GenBank/DDBJ databases">
        <authorList>
            <person name="Varghese N."/>
            <person name="Submissions S."/>
        </authorList>
    </citation>
    <scope>NUCLEOTIDE SEQUENCE [LARGE SCALE GENOMIC DNA]</scope>
    <source>
        <strain evidence="4">DSM 13577</strain>
    </source>
</reference>
<evidence type="ECO:0000313" key="3">
    <source>
        <dbReference type="EMBL" id="SES63245.1"/>
    </source>
</evidence>
<dbReference type="Gene3D" id="3.40.50.880">
    <property type="match status" value="1"/>
</dbReference>
<keyword evidence="4" id="KW-1185">Reference proteome</keyword>
<dbReference type="Pfam" id="PF00092">
    <property type="entry name" value="VWA"/>
    <property type="match status" value="1"/>
</dbReference>
<dbReference type="PANTHER" id="PTHR37947:SF2">
    <property type="entry name" value="VON WILLEBRAND FACTOR TYPE A"/>
    <property type="match status" value="1"/>
</dbReference>
<dbReference type="AlphaFoldDB" id="A0A1H9Y3D9"/>
<proteinExistence type="predicted"/>